<sequence>MDKLVSTEWLASQLGAQDLRILDATSFLPGTPRDPLAEFREAHIPGAAFLDLSNLKDVDDPRPSMVPTNAQFAAHLGALGVSETDRIIVYDNSPLASSGRAWWLLRLFGARQVAILDGGFARWLTEGRPTESGEGRARPPATFAAAKDERQVRSMADVLDNIESCAAQVVDARGAARFAGEDPEPRADMASGHIPGSVNLPTGQMLDADGLWKRDEAMRETFAKAGVDLDRPLIMSCGSGVTACNLLFGAALIGKDDVTIYDGSWSEWGADPHTPKATGPA</sequence>
<dbReference type="CDD" id="cd01448">
    <property type="entry name" value="TST_Repeat_1"/>
    <property type="match status" value="1"/>
</dbReference>
<dbReference type="InterPro" id="IPR001307">
    <property type="entry name" value="Thiosulphate_STrfase_CS"/>
</dbReference>
<dbReference type="AlphaFoldDB" id="A0A9X1DFH4"/>
<gene>
    <name evidence="5" type="primary">sseA</name>
    <name evidence="5" type="ORF">KK488_16480</name>
</gene>
<comment type="caution">
    <text evidence="5">The sequence shown here is derived from an EMBL/GenBank/DDBJ whole genome shotgun (WGS) entry which is preliminary data.</text>
</comment>
<dbReference type="Pfam" id="PF00581">
    <property type="entry name" value="Rhodanese"/>
    <property type="match status" value="2"/>
</dbReference>
<keyword evidence="1 3" id="KW-0808">Transferase</keyword>
<dbReference type="EMBL" id="JAHGAW010000011">
    <property type="protein sequence ID" value="MBT2188553.1"/>
    <property type="molecule type" value="Genomic_DNA"/>
</dbReference>
<dbReference type="PROSITE" id="PS50206">
    <property type="entry name" value="RHODANESE_3"/>
    <property type="match status" value="2"/>
</dbReference>
<dbReference type="InterPro" id="IPR001763">
    <property type="entry name" value="Rhodanese-like_dom"/>
</dbReference>
<dbReference type="Gene3D" id="3.40.250.10">
    <property type="entry name" value="Rhodanese-like domain"/>
    <property type="match status" value="2"/>
</dbReference>
<dbReference type="InterPro" id="IPR036873">
    <property type="entry name" value="Rhodanese-like_dom_sf"/>
</dbReference>
<protein>
    <recommendedName>
        <fullName evidence="3">Sulfurtransferase</fullName>
    </recommendedName>
</protein>
<dbReference type="PANTHER" id="PTHR11364:SF27">
    <property type="entry name" value="SULFURTRANSFERASE"/>
    <property type="match status" value="1"/>
</dbReference>
<dbReference type="RefSeq" id="WP_214624801.1">
    <property type="nucleotide sequence ID" value="NZ_JAHGAW010000011.1"/>
</dbReference>
<name>A0A9X1DFH4_9SPHN</name>
<evidence type="ECO:0000313" key="6">
    <source>
        <dbReference type="Proteomes" id="UP001138757"/>
    </source>
</evidence>
<dbReference type="PANTHER" id="PTHR11364">
    <property type="entry name" value="THIOSULFATE SULFERTANSFERASE"/>
    <property type="match status" value="1"/>
</dbReference>
<evidence type="ECO:0000256" key="3">
    <source>
        <dbReference type="RuleBase" id="RU000507"/>
    </source>
</evidence>
<evidence type="ECO:0000256" key="2">
    <source>
        <dbReference type="ARBA" id="ARBA00022737"/>
    </source>
</evidence>
<evidence type="ECO:0000313" key="5">
    <source>
        <dbReference type="EMBL" id="MBT2188553.1"/>
    </source>
</evidence>
<dbReference type="FunFam" id="3.40.250.10:FF:000001">
    <property type="entry name" value="Sulfurtransferase"/>
    <property type="match status" value="1"/>
</dbReference>
<dbReference type="PROSITE" id="PS00683">
    <property type="entry name" value="RHODANESE_2"/>
    <property type="match status" value="1"/>
</dbReference>
<dbReference type="CDD" id="cd01449">
    <property type="entry name" value="TST_Repeat_2"/>
    <property type="match status" value="1"/>
</dbReference>
<dbReference type="Proteomes" id="UP001138757">
    <property type="component" value="Unassembled WGS sequence"/>
</dbReference>
<dbReference type="NCBIfam" id="NF008557">
    <property type="entry name" value="PRK11493.1"/>
    <property type="match status" value="1"/>
</dbReference>
<dbReference type="SMART" id="SM00450">
    <property type="entry name" value="RHOD"/>
    <property type="match status" value="2"/>
</dbReference>
<proteinExistence type="predicted"/>
<dbReference type="PROSITE" id="PS00380">
    <property type="entry name" value="RHODANESE_1"/>
    <property type="match status" value="1"/>
</dbReference>
<feature type="domain" description="Rhodanese" evidence="4">
    <location>
        <begin position="15"/>
        <end position="132"/>
    </location>
</feature>
<organism evidence="5 6">
    <name type="scientific">Sphingobium nicotianae</name>
    <dbReference type="NCBI Taxonomy" id="2782607"/>
    <lineage>
        <taxon>Bacteria</taxon>
        <taxon>Pseudomonadati</taxon>
        <taxon>Pseudomonadota</taxon>
        <taxon>Alphaproteobacteria</taxon>
        <taxon>Sphingomonadales</taxon>
        <taxon>Sphingomonadaceae</taxon>
        <taxon>Sphingobium</taxon>
    </lineage>
</organism>
<dbReference type="InterPro" id="IPR045078">
    <property type="entry name" value="TST/MPST-like"/>
</dbReference>
<dbReference type="SUPFAM" id="SSF52821">
    <property type="entry name" value="Rhodanese/Cell cycle control phosphatase"/>
    <property type="match status" value="2"/>
</dbReference>
<evidence type="ECO:0000256" key="1">
    <source>
        <dbReference type="ARBA" id="ARBA00022679"/>
    </source>
</evidence>
<evidence type="ECO:0000259" key="4">
    <source>
        <dbReference type="PROSITE" id="PS50206"/>
    </source>
</evidence>
<keyword evidence="2" id="KW-0677">Repeat</keyword>
<dbReference type="GO" id="GO:0004792">
    <property type="term" value="F:thiosulfate-cyanide sulfurtransferase activity"/>
    <property type="evidence" value="ECO:0007669"/>
    <property type="project" value="InterPro"/>
</dbReference>
<keyword evidence="6" id="KW-1185">Reference proteome</keyword>
<accession>A0A9X1DFH4</accession>
<reference evidence="5" key="1">
    <citation type="submission" date="2021-05" db="EMBL/GenBank/DDBJ databases">
        <title>Genome of Sphingobium sp. strain.</title>
        <authorList>
            <person name="Fan R."/>
        </authorList>
    </citation>
    <scope>NUCLEOTIDE SEQUENCE</scope>
    <source>
        <strain evidence="5">H33</strain>
    </source>
</reference>
<feature type="domain" description="Rhodanese" evidence="4">
    <location>
        <begin position="163"/>
        <end position="277"/>
    </location>
</feature>